<keyword evidence="2" id="KW-1185">Reference proteome</keyword>
<reference evidence="1 2" key="1">
    <citation type="submission" date="2018-04" db="EMBL/GenBank/DDBJ databases">
        <authorList>
            <person name="Zhang X."/>
            <person name="Yuan J."/>
            <person name="Li F."/>
            <person name="Xiang J."/>
        </authorList>
    </citation>
    <scope>NUCLEOTIDE SEQUENCE [LARGE SCALE GENOMIC DNA]</scope>
    <source>
        <tissue evidence="1">Muscle</tissue>
    </source>
</reference>
<protein>
    <submittedName>
        <fullName evidence="1">Uncharacterized protein</fullName>
    </submittedName>
</protein>
<reference evidence="1 2" key="2">
    <citation type="submission" date="2019-01" db="EMBL/GenBank/DDBJ databases">
        <title>The decoding of complex shrimp genome reveals the adaptation for benthos swimmer, frequently molting mechanism and breeding impact on genome.</title>
        <authorList>
            <person name="Sun Y."/>
            <person name="Gao Y."/>
            <person name="Yu Y."/>
        </authorList>
    </citation>
    <scope>NUCLEOTIDE SEQUENCE [LARGE SCALE GENOMIC DNA]</scope>
    <source>
        <tissue evidence="1">Muscle</tissue>
    </source>
</reference>
<name>A0A423ST67_PENVA</name>
<dbReference type="EMBL" id="QCYY01002816">
    <property type="protein sequence ID" value="ROT67390.1"/>
    <property type="molecule type" value="Genomic_DNA"/>
</dbReference>
<proteinExistence type="predicted"/>
<gene>
    <name evidence="1" type="ORF">C7M84_014544</name>
</gene>
<evidence type="ECO:0000313" key="1">
    <source>
        <dbReference type="EMBL" id="ROT67390.1"/>
    </source>
</evidence>
<accession>A0A423ST67</accession>
<comment type="caution">
    <text evidence="1">The sequence shown here is derived from an EMBL/GenBank/DDBJ whole genome shotgun (WGS) entry which is preliminary data.</text>
</comment>
<evidence type="ECO:0000313" key="2">
    <source>
        <dbReference type="Proteomes" id="UP000283509"/>
    </source>
</evidence>
<dbReference type="Proteomes" id="UP000283509">
    <property type="component" value="Unassembled WGS sequence"/>
</dbReference>
<organism evidence="1 2">
    <name type="scientific">Penaeus vannamei</name>
    <name type="common">Whiteleg shrimp</name>
    <name type="synonym">Litopenaeus vannamei</name>
    <dbReference type="NCBI Taxonomy" id="6689"/>
    <lineage>
        <taxon>Eukaryota</taxon>
        <taxon>Metazoa</taxon>
        <taxon>Ecdysozoa</taxon>
        <taxon>Arthropoda</taxon>
        <taxon>Crustacea</taxon>
        <taxon>Multicrustacea</taxon>
        <taxon>Malacostraca</taxon>
        <taxon>Eumalacostraca</taxon>
        <taxon>Eucarida</taxon>
        <taxon>Decapoda</taxon>
        <taxon>Dendrobranchiata</taxon>
        <taxon>Penaeoidea</taxon>
        <taxon>Penaeidae</taxon>
        <taxon>Penaeus</taxon>
    </lineage>
</organism>
<sequence>MRGRGSAGVRRLRRPSGSRLLRKVESRTTWTSWHVLRADPGLSGLIQGFPRASSGLIQGFPRASSGLIQGFPRASSGLIQGFRGSGFPGPVQLSGLFGLRLSQGQAFPGQFDSRAFQGQFRAFPGRFRAFPRADSRAFQGQFRLIQGFPRARLSGSSGLIGFPGPVQGNPGFQASSGAFQGRRLSRVSGQGFPSFQGRSQGVRLSQGFPGPVSGLTQGFPSQFRAEPGLSQGQLSGPVQGFPGQFRALVQQGQFRRFRLLRPVQGFPRASSGLIQGLSQGRVQLNSPRASSGFPRARFQGFRHFQVGSGLSRGSSSGLFRELLRAIQGYSGLSQASRFRPVQGFPGPVQGLFRRPRPVQGFPSPRPGLSQGQFRAFPGPVQGFPRASSGLIQGFPRPFRGFPRGGLIQGFPGQFR</sequence>
<dbReference type="AlphaFoldDB" id="A0A423ST67"/>